<dbReference type="Pfam" id="PF01261">
    <property type="entry name" value="AP_endonuc_2"/>
    <property type="match status" value="1"/>
</dbReference>
<dbReference type="EMBL" id="JBHSQV010000009">
    <property type="protein sequence ID" value="MFC5985153.1"/>
    <property type="molecule type" value="Genomic_DNA"/>
</dbReference>
<name>A0ABW1IJD4_9BACL</name>
<organism evidence="2 3">
    <name type="scientific">Marinicrinis lubricantis</name>
    <dbReference type="NCBI Taxonomy" id="2086470"/>
    <lineage>
        <taxon>Bacteria</taxon>
        <taxon>Bacillati</taxon>
        <taxon>Bacillota</taxon>
        <taxon>Bacilli</taxon>
        <taxon>Bacillales</taxon>
        <taxon>Paenibacillaceae</taxon>
    </lineage>
</organism>
<dbReference type="GO" id="GO:0016853">
    <property type="term" value="F:isomerase activity"/>
    <property type="evidence" value="ECO:0007669"/>
    <property type="project" value="UniProtKB-KW"/>
</dbReference>
<sequence length="296" mass="32669">MPNNIRFGHTAITWPNEEIDKAVPAIAACGYWGTETFGWVLEHGEQRGENLPELFQRHGLELTSMYGHLDLINPSLRQDGIDKVLNWTQLYRKFDGKIVVVGGTMLSRASFQLKEHAADVVSTLNELGARISEQGMVCCFHPHTGTAVETEEEIRRIMEAVDPSVVTFAPDVGQIAKGGSDPLSIITDYYEMIRLVHVKDYIGGPVEVDSEGGEIDPTGFLGYTPLGLGSVDLQGILQFLEETGYSHPALVELDGNQWSSTRKGTPMMAAEDAIQASKAYLEQLGYRNFKQGHSKE</sequence>
<comment type="caution">
    <text evidence="2">The sequence shown here is derived from an EMBL/GenBank/DDBJ whole genome shotgun (WGS) entry which is preliminary data.</text>
</comment>
<dbReference type="InterPro" id="IPR036237">
    <property type="entry name" value="Xyl_isomerase-like_sf"/>
</dbReference>
<dbReference type="InterPro" id="IPR050312">
    <property type="entry name" value="IolE/XylAMocC-like"/>
</dbReference>
<dbReference type="RefSeq" id="WP_379891709.1">
    <property type="nucleotide sequence ID" value="NZ_CBCSCT010000044.1"/>
</dbReference>
<dbReference type="SUPFAM" id="SSF51658">
    <property type="entry name" value="Xylose isomerase-like"/>
    <property type="match status" value="1"/>
</dbReference>
<dbReference type="Proteomes" id="UP001596250">
    <property type="component" value="Unassembled WGS sequence"/>
</dbReference>
<evidence type="ECO:0000259" key="1">
    <source>
        <dbReference type="Pfam" id="PF01261"/>
    </source>
</evidence>
<dbReference type="PANTHER" id="PTHR12110">
    <property type="entry name" value="HYDROXYPYRUVATE ISOMERASE"/>
    <property type="match status" value="1"/>
</dbReference>
<reference evidence="3" key="1">
    <citation type="journal article" date="2019" name="Int. J. Syst. Evol. Microbiol.">
        <title>The Global Catalogue of Microorganisms (GCM) 10K type strain sequencing project: providing services to taxonomists for standard genome sequencing and annotation.</title>
        <authorList>
            <consortium name="The Broad Institute Genomics Platform"/>
            <consortium name="The Broad Institute Genome Sequencing Center for Infectious Disease"/>
            <person name="Wu L."/>
            <person name="Ma J."/>
        </authorList>
    </citation>
    <scope>NUCLEOTIDE SEQUENCE [LARGE SCALE GENOMIC DNA]</scope>
    <source>
        <strain evidence="3">CCM 8749</strain>
    </source>
</reference>
<dbReference type="Gene3D" id="3.20.20.150">
    <property type="entry name" value="Divalent-metal-dependent TIM barrel enzymes"/>
    <property type="match status" value="1"/>
</dbReference>
<keyword evidence="3" id="KW-1185">Reference proteome</keyword>
<feature type="domain" description="Xylose isomerase-like TIM barrel" evidence="1">
    <location>
        <begin position="25"/>
        <end position="274"/>
    </location>
</feature>
<keyword evidence="2" id="KW-0413">Isomerase</keyword>
<evidence type="ECO:0000313" key="2">
    <source>
        <dbReference type="EMBL" id="MFC5985153.1"/>
    </source>
</evidence>
<proteinExistence type="predicted"/>
<gene>
    <name evidence="2" type="ORF">ACFPXP_01540</name>
</gene>
<dbReference type="InterPro" id="IPR013022">
    <property type="entry name" value="Xyl_isomerase-like_TIM-brl"/>
</dbReference>
<accession>A0ABW1IJD4</accession>
<dbReference type="PANTHER" id="PTHR12110:SF41">
    <property type="entry name" value="INOSOSE DEHYDRATASE"/>
    <property type="match status" value="1"/>
</dbReference>
<evidence type="ECO:0000313" key="3">
    <source>
        <dbReference type="Proteomes" id="UP001596250"/>
    </source>
</evidence>
<protein>
    <submittedName>
        <fullName evidence="2">Sugar phosphate isomerase/epimerase family protein</fullName>
    </submittedName>
</protein>